<evidence type="ECO:0000313" key="3">
    <source>
        <dbReference type="EMBL" id="KAK4145607.1"/>
    </source>
</evidence>
<feature type="compositionally biased region" description="Basic and acidic residues" evidence="1">
    <location>
        <begin position="200"/>
        <end position="212"/>
    </location>
</feature>
<name>A0AAN6V6C7_9PEZI</name>
<feature type="compositionally biased region" description="Basic and acidic residues" evidence="1">
    <location>
        <begin position="91"/>
        <end position="112"/>
    </location>
</feature>
<feature type="compositionally biased region" description="Low complexity" evidence="1">
    <location>
        <begin position="113"/>
        <end position="124"/>
    </location>
</feature>
<dbReference type="EMBL" id="MU853567">
    <property type="protein sequence ID" value="KAK4145607.1"/>
    <property type="molecule type" value="Genomic_DNA"/>
</dbReference>
<feature type="domain" description="Oxidoreductase-like" evidence="2">
    <location>
        <begin position="255"/>
        <end position="298"/>
    </location>
</feature>
<feature type="compositionally biased region" description="Pro residues" evidence="1">
    <location>
        <begin position="175"/>
        <end position="185"/>
    </location>
</feature>
<dbReference type="RefSeq" id="XP_062638978.1">
    <property type="nucleotide sequence ID" value="XM_062776602.1"/>
</dbReference>
<feature type="compositionally biased region" description="Polar residues" evidence="1">
    <location>
        <begin position="214"/>
        <end position="224"/>
    </location>
</feature>
<dbReference type="PANTHER" id="PTHR21193:SF3">
    <property type="entry name" value="OXIDOREDUCTASE-LIKE DOMAIN-CONTAINING PROTEIN 1"/>
    <property type="match status" value="1"/>
</dbReference>
<proteinExistence type="predicted"/>
<feature type="region of interest" description="Disordered" evidence="1">
    <location>
        <begin position="345"/>
        <end position="383"/>
    </location>
</feature>
<dbReference type="AlphaFoldDB" id="A0AAN6V6C7"/>
<dbReference type="InterPro" id="IPR039251">
    <property type="entry name" value="OXLD1"/>
</dbReference>
<dbReference type="Proteomes" id="UP001302676">
    <property type="component" value="Unassembled WGS sequence"/>
</dbReference>
<organism evidence="3 4">
    <name type="scientific">Dichotomopilus funicola</name>
    <dbReference type="NCBI Taxonomy" id="1934379"/>
    <lineage>
        <taxon>Eukaryota</taxon>
        <taxon>Fungi</taxon>
        <taxon>Dikarya</taxon>
        <taxon>Ascomycota</taxon>
        <taxon>Pezizomycotina</taxon>
        <taxon>Sordariomycetes</taxon>
        <taxon>Sordariomycetidae</taxon>
        <taxon>Sordariales</taxon>
        <taxon>Chaetomiaceae</taxon>
        <taxon>Dichotomopilus</taxon>
    </lineage>
</organism>
<keyword evidence="4" id="KW-1185">Reference proteome</keyword>
<gene>
    <name evidence="3" type="ORF">C8A04DRAFT_10501</name>
</gene>
<reference evidence="3" key="2">
    <citation type="submission" date="2023-05" db="EMBL/GenBank/DDBJ databases">
        <authorList>
            <consortium name="Lawrence Berkeley National Laboratory"/>
            <person name="Steindorff A."/>
            <person name="Hensen N."/>
            <person name="Bonometti L."/>
            <person name="Westerberg I."/>
            <person name="Brannstrom I.O."/>
            <person name="Guillou S."/>
            <person name="Cros-Aarteil S."/>
            <person name="Calhoun S."/>
            <person name="Haridas S."/>
            <person name="Kuo A."/>
            <person name="Mondo S."/>
            <person name="Pangilinan J."/>
            <person name="Riley R."/>
            <person name="Labutti K."/>
            <person name="Andreopoulos B."/>
            <person name="Lipzen A."/>
            <person name="Chen C."/>
            <person name="Yanf M."/>
            <person name="Daum C."/>
            <person name="Ng V."/>
            <person name="Clum A."/>
            <person name="Ohm R."/>
            <person name="Martin F."/>
            <person name="Silar P."/>
            <person name="Natvig D."/>
            <person name="Lalanne C."/>
            <person name="Gautier V."/>
            <person name="Ament-Velasquez S.L."/>
            <person name="Kruys A."/>
            <person name="Hutchinson M.I."/>
            <person name="Powell A.J."/>
            <person name="Barry K."/>
            <person name="Miller A.N."/>
            <person name="Grigoriev I.V."/>
            <person name="Debuchy R."/>
            <person name="Gladieux P."/>
            <person name="Thoren M.H."/>
            <person name="Johannesson H."/>
        </authorList>
    </citation>
    <scope>NUCLEOTIDE SEQUENCE</scope>
    <source>
        <strain evidence="3">CBS 141.50</strain>
    </source>
</reference>
<accession>A0AAN6V6C7</accession>
<comment type="caution">
    <text evidence="3">The sequence shown here is derived from an EMBL/GenBank/DDBJ whole genome shotgun (WGS) entry which is preliminary data.</text>
</comment>
<dbReference type="PANTHER" id="PTHR21193">
    <property type="entry name" value="OXIDOREDUCTASE-LIKE DOMAIN-CONTAINING PROTEIN 1"/>
    <property type="match status" value="1"/>
</dbReference>
<evidence type="ECO:0000259" key="2">
    <source>
        <dbReference type="Pfam" id="PF09791"/>
    </source>
</evidence>
<evidence type="ECO:0000256" key="1">
    <source>
        <dbReference type="SAM" id="MobiDB-lite"/>
    </source>
</evidence>
<feature type="compositionally biased region" description="Low complexity" evidence="1">
    <location>
        <begin position="156"/>
        <end position="174"/>
    </location>
</feature>
<evidence type="ECO:0000313" key="4">
    <source>
        <dbReference type="Proteomes" id="UP001302676"/>
    </source>
</evidence>
<dbReference type="InterPro" id="IPR019180">
    <property type="entry name" value="Oxidoreductase-like_N"/>
</dbReference>
<sequence length="418" mass="44991">MRRSILSARPSRAVYHALGNQQPRRTFAAPPIKDNTPPTPIEPSQEQAHPVGPFYEAILRTPNPLAKEKPEEPPVTSQRSSKPAPKSAVPEPEKPQPKAEPAKPAASEEKKAAAPAKAAPQAQEEAAEDKKTPTKRTRKAPSSTKAKSVPPPPTPSSSSSPTPSTPSSSISPSQTPSPTPPPGPTILPQSPSSAPSQSERTPEETTQEKEQNSESDPTSNTTPQARARIVFGASLAGPRERAERLARLRTETRVVAGVRVPPRPEEPDNCCMSGCVNCVWDRYRDEMEEWAGMSAEAERRLAAQLAGRAVGVTEESMESAADVGQREGGSGGMDLGIHDVDLDRGPMEEGGSMDDDGGGSVANWETPRIPRNKNASKPATKDFWDDDLYKSVPVGIREFMKHEKRLKEKHMRDGTVGG</sequence>
<feature type="region of interest" description="Disordered" evidence="1">
    <location>
        <begin position="1"/>
        <end position="240"/>
    </location>
</feature>
<dbReference type="GO" id="GO:0005739">
    <property type="term" value="C:mitochondrion"/>
    <property type="evidence" value="ECO:0007669"/>
    <property type="project" value="TreeGrafter"/>
</dbReference>
<reference evidence="3" key="1">
    <citation type="journal article" date="2023" name="Mol. Phylogenet. Evol.">
        <title>Genome-scale phylogeny and comparative genomics of the fungal order Sordariales.</title>
        <authorList>
            <person name="Hensen N."/>
            <person name="Bonometti L."/>
            <person name="Westerberg I."/>
            <person name="Brannstrom I.O."/>
            <person name="Guillou S."/>
            <person name="Cros-Aarteil S."/>
            <person name="Calhoun S."/>
            <person name="Haridas S."/>
            <person name="Kuo A."/>
            <person name="Mondo S."/>
            <person name="Pangilinan J."/>
            <person name="Riley R."/>
            <person name="LaButti K."/>
            <person name="Andreopoulos B."/>
            <person name="Lipzen A."/>
            <person name="Chen C."/>
            <person name="Yan M."/>
            <person name="Daum C."/>
            <person name="Ng V."/>
            <person name="Clum A."/>
            <person name="Steindorff A."/>
            <person name="Ohm R.A."/>
            <person name="Martin F."/>
            <person name="Silar P."/>
            <person name="Natvig D.O."/>
            <person name="Lalanne C."/>
            <person name="Gautier V."/>
            <person name="Ament-Velasquez S.L."/>
            <person name="Kruys A."/>
            <person name="Hutchinson M.I."/>
            <person name="Powell A.J."/>
            <person name="Barry K."/>
            <person name="Miller A.N."/>
            <person name="Grigoriev I.V."/>
            <person name="Debuchy R."/>
            <person name="Gladieux P."/>
            <person name="Hiltunen Thoren M."/>
            <person name="Johannesson H."/>
        </authorList>
    </citation>
    <scope>NUCLEOTIDE SEQUENCE</scope>
    <source>
        <strain evidence="3">CBS 141.50</strain>
    </source>
</reference>
<protein>
    <submittedName>
        <fullName evidence="3">Oxidoreductase-like protein</fullName>
    </submittedName>
</protein>
<dbReference type="Pfam" id="PF09791">
    <property type="entry name" value="Oxidored-like"/>
    <property type="match status" value="1"/>
</dbReference>
<feature type="compositionally biased region" description="Low complexity" evidence="1">
    <location>
        <begin position="186"/>
        <end position="198"/>
    </location>
</feature>
<dbReference type="GeneID" id="87813215"/>